<evidence type="ECO:0000259" key="5">
    <source>
        <dbReference type="Pfam" id="PF00580"/>
    </source>
</evidence>
<feature type="domain" description="UvrD-like helicase ATP-binding" evidence="5">
    <location>
        <begin position="692"/>
        <end position="782"/>
    </location>
</feature>
<name>A0A0R3Q5V5_9BILA</name>
<sequence>MKVVRLAITNFRGIQNAELLFDGHTLFVGSNNVGKSTICEALDLVLSPDRLNRTPPIDEFDFYNARYWTQPPADGEPGSVVPLRIEVVLIQPSAAVMAKCGSHIEFWHTKEHRLIGQGEADLAAAPVSVPCLRLETVGRYDEEEDEFVAKTYFVHSPDAAEGEDRKVVPRPIKREFGFLYLRALRTGSRALSLERGSLLDIILRTKGIRTALWERTIERLRGLDVEADANEIAPVLREIEKRLNRYIALEAPGNATSLHVSELTRDHLRKTMAFFLKLSPDQDQVPFAHAGTGTLNTLVLALLSFIADLKPDNVIFAMEEPEIAVPPPTQRRIAQYLLTKSTQAFVTSHSPFVIERFSPSHTLLLSRNAGTVTAQKISDASGLSEKEFKRFARWGLCECMLGKAAVVVEGLTEFHALPVAAARMEAEEPKLTAGHSLDVLGATFFYADGESNMAKFGKFFKTLKLKTFGFYDYSKRPEKATEALKAAYDVNCEHEYKGFEDLVAREMPVATLWTFLHGLRASEEVNEMGIPEARPDEAAVRKMASVALRQGKGAGWAASLFESCPYDELPPTAMDFLRSVYGALPKPVEIEPDDELGKTTVALRKAVARIGQGLQSGQTVLFLSFSRAAVARVLDAAKMDVSYEHLGLLSVETFHAFFWRLLKPHGYLLGAPRRLSILLPHDEAALRGGIGEEDAQWADWLHAREQLFWEQGRVAFDLFAPKAAELLERCGHLVRLIGAAHPLIIVDEAQDTGTHAWRCVELLAPHAQVLCLADLDQQIYDFLPGVGPERVSEIREALDPFEQDLGSDNGRSPDTEILAFANDILTNRPRGAPYRGVERISYNPKMVNWNQLLRRGIKAIFDAAAASGKEPPKSIAVLADTGRNALGASKALSALGEANKGKAVAHKLHFDE</sequence>
<dbReference type="SUPFAM" id="SSF52540">
    <property type="entry name" value="P-loop containing nucleoside triphosphate hydrolases"/>
    <property type="match status" value="2"/>
</dbReference>
<dbReference type="WBParaSite" id="BTMF_0000170001-mRNA-1">
    <property type="protein sequence ID" value="BTMF_0000170001-mRNA-1"/>
    <property type="gene ID" value="BTMF_0000170001"/>
</dbReference>
<dbReference type="InterPro" id="IPR027417">
    <property type="entry name" value="P-loop_NTPase"/>
</dbReference>
<reference evidence="7 8" key="2">
    <citation type="submission" date="2018-11" db="EMBL/GenBank/DDBJ databases">
        <authorList>
            <consortium name="Pathogen Informatics"/>
        </authorList>
    </citation>
    <scope>NUCLEOTIDE SEQUENCE [LARGE SCALE GENOMIC DNA]</scope>
</reference>
<dbReference type="PANTHER" id="PTHR43581">
    <property type="entry name" value="ATP/GTP PHOSPHATASE"/>
    <property type="match status" value="1"/>
</dbReference>
<keyword evidence="4" id="KW-0067">ATP-binding</keyword>
<evidence type="ECO:0000256" key="2">
    <source>
        <dbReference type="ARBA" id="ARBA00022801"/>
    </source>
</evidence>
<keyword evidence="1" id="KW-0547">Nucleotide-binding</keyword>
<evidence type="ECO:0000256" key="1">
    <source>
        <dbReference type="ARBA" id="ARBA00022741"/>
    </source>
</evidence>
<proteinExistence type="predicted"/>
<dbReference type="AlphaFoldDB" id="A0A0R3Q5V5"/>
<evidence type="ECO:0000313" key="9">
    <source>
        <dbReference type="WBParaSite" id="BTMF_0000170001-mRNA-1"/>
    </source>
</evidence>
<dbReference type="GO" id="GO:0005524">
    <property type="term" value="F:ATP binding"/>
    <property type="evidence" value="ECO:0007669"/>
    <property type="project" value="UniProtKB-KW"/>
</dbReference>
<feature type="domain" description="Endonuclease GajA/Old nuclease/RecF-like AAA" evidence="6">
    <location>
        <begin position="1"/>
        <end position="52"/>
    </location>
</feature>
<keyword evidence="8" id="KW-1185">Reference proteome</keyword>
<evidence type="ECO:0000256" key="4">
    <source>
        <dbReference type="ARBA" id="ARBA00022840"/>
    </source>
</evidence>
<keyword evidence="3" id="KW-0347">Helicase</keyword>
<feature type="domain" description="Endonuclease GajA/Old nuclease/RecF-like AAA" evidence="6">
    <location>
        <begin position="219"/>
        <end position="354"/>
    </location>
</feature>
<dbReference type="InterPro" id="IPR041685">
    <property type="entry name" value="AAA_GajA/Old/RecF-like"/>
</dbReference>
<dbReference type="GO" id="GO:0004386">
    <property type="term" value="F:helicase activity"/>
    <property type="evidence" value="ECO:0007669"/>
    <property type="project" value="UniProtKB-KW"/>
</dbReference>
<organism evidence="9">
    <name type="scientific">Brugia timori</name>
    <dbReference type="NCBI Taxonomy" id="42155"/>
    <lineage>
        <taxon>Eukaryota</taxon>
        <taxon>Metazoa</taxon>
        <taxon>Ecdysozoa</taxon>
        <taxon>Nematoda</taxon>
        <taxon>Chromadorea</taxon>
        <taxon>Rhabditida</taxon>
        <taxon>Spirurina</taxon>
        <taxon>Spiruromorpha</taxon>
        <taxon>Filarioidea</taxon>
        <taxon>Onchocercidae</taxon>
        <taxon>Brugia</taxon>
    </lineage>
</organism>
<dbReference type="InterPro" id="IPR014016">
    <property type="entry name" value="UvrD-like_ATP-bd"/>
</dbReference>
<reference evidence="9" key="1">
    <citation type="submission" date="2017-02" db="UniProtKB">
        <authorList>
            <consortium name="WormBaseParasite"/>
        </authorList>
    </citation>
    <scope>IDENTIFICATION</scope>
</reference>
<evidence type="ECO:0000313" key="8">
    <source>
        <dbReference type="Proteomes" id="UP000280834"/>
    </source>
</evidence>
<dbReference type="Pfam" id="PF13175">
    <property type="entry name" value="AAA_15"/>
    <property type="match status" value="2"/>
</dbReference>
<evidence type="ECO:0000313" key="7">
    <source>
        <dbReference type="EMBL" id="VDO09279.1"/>
    </source>
</evidence>
<accession>A0A0R3Q5V5</accession>
<evidence type="ECO:0000259" key="6">
    <source>
        <dbReference type="Pfam" id="PF13175"/>
    </source>
</evidence>
<dbReference type="Gene3D" id="3.40.50.300">
    <property type="entry name" value="P-loop containing nucleotide triphosphate hydrolases"/>
    <property type="match status" value="3"/>
</dbReference>
<dbReference type="PANTHER" id="PTHR43581:SF4">
    <property type="entry name" value="ATP_GTP PHOSPHATASE"/>
    <property type="match status" value="1"/>
</dbReference>
<gene>
    <name evidence="7" type="ORF">BTMF_LOCUS1037</name>
</gene>
<dbReference type="GO" id="GO:0016787">
    <property type="term" value="F:hydrolase activity"/>
    <property type="evidence" value="ECO:0007669"/>
    <property type="project" value="UniProtKB-KW"/>
</dbReference>
<dbReference type="EMBL" id="UZAG01000689">
    <property type="protein sequence ID" value="VDO09279.1"/>
    <property type="molecule type" value="Genomic_DNA"/>
</dbReference>
<dbReference type="Proteomes" id="UP000280834">
    <property type="component" value="Unassembled WGS sequence"/>
</dbReference>
<keyword evidence="2" id="KW-0378">Hydrolase</keyword>
<protein>
    <submittedName>
        <fullName evidence="9">ATP-dependent endonuclease</fullName>
    </submittedName>
</protein>
<dbReference type="InterPro" id="IPR051396">
    <property type="entry name" value="Bact_Antivir_Def_Nuclease"/>
</dbReference>
<evidence type="ECO:0000256" key="3">
    <source>
        <dbReference type="ARBA" id="ARBA00022806"/>
    </source>
</evidence>
<dbReference type="Pfam" id="PF00580">
    <property type="entry name" value="UvrD-helicase"/>
    <property type="match status" value="1"/>
</dbReference>